<dbReference type="PROSITE" id="PS50015">
    <property type="entry name" value="SAP_B"/>
    <property type="match status" value="1"/>
</dbReference>
<sequence>MKLIFSFLLLASLLVICSAQTAQPPSNCKTFCNLCQEGFKLIQKNIALVESITNDQLVKMLDYVCNKAPQLDIIKLVCDVAKNDVIDGINKFLEFIKNNTDPSTTCHQLSIC</sequence>
<dbReference type="HOGENOM" id="CLU_151481_0_0_1"/>
<dbReference type="EMBL" id="DS268415">
    <property type="protein sequence ID" value="EFP11190.1"/>
    <property type="molecule type" value="Genomic_DNA"/>
</dbReference>
<evidence type="ECO:0000313" key="1">
    <source>
        <dbReference type="EMBL" id="EFP11190.1"/>
    </source>
</evidence>
<dbReference type="AlphaFoldDB" id="E3LUV4"/>
<name>E3LUV4_CAERE</name>
<proteinExistence type="predicted"/>
<dbReference type="Gene3D" id="1.10.225.10">
    <property type="entry name" value="Saposin-like"/>
    <property type="match status" value="1"/>
</dbReference>
<keyword evidence="2" id="KW-1185">Reference proteome</keyword>
<reference evidence="1" key="1">
    <citation type="submission" date="2007-07" db="EMBL/GenBank/DDBJ databases">
        <title>PCAP assembly of the Caenorhabditis remanei genome.</title>
        <authorList>
            <consortium name="The Caenorhabditis remanei Sequencing Consortium"/>
            <person name="Wilson R.K."/>
        </authorList>
    </citation>
    <scope>NUCLEOTIDE SEQUENCE [LARGE SCALE GENOMIC DNA]</scope>
    <source>
        <strain evidence="1">PB4641</strain>
    </source>
</reference>
<dbReference type="SUPFAM" id="SSF47862">
    <property type="entry name" value="Saposin"/>
    <property type="match status" value="1"/>
</dbReference>
<dbReference type="Proteomes" id="UP000008281">
    <property type="component" value="Unassembled WGS sequence"/>
</dbReference>
<gene>
    <name evidence="1" type="primary">Cre-spp-20</name>
    <name evidence="1" type="ORF">CRE_31143</name>
</gene>
<dbReference type="InterPro" id="IPR008139">
    <property type="entry name" value="SaposinB_dom"/>
</dbReference>
<protein>
    <submittedName>
        <fullName evidence="1">CRE-SPP-20 protein</fullName>
    </submittedName>
</protein>
<dbReference type="STRING" id="31234.E3LUV4"/>
<organism evidence="2">
    <name type="scientific">Caenorhabditis remanei</name>
    <name type="common">Caenorhabditis vulgaris</name>
    <dbReference type="NCBI Taxonomy" id="31234"/>
    <lineage>
        <taxon>Eukaryota</taxon>
        <taxon>Metazoa</taxon>
        <taxon>Ecdysozoa</taxon>
        <taxon>Nematoda</taxon>
        <taxon>Chromadorea</taxon>
        <taxon>Rhabditida</taxon>
        <taxon>Rhabditina</taxon>
        <taxon>Rhabditomorpha</taxon>
        <taxon>Rhabditoidea</taxon>
        <taxon>Rhabditidae</taxon>
        <taxon>Peloderinae</taxon>
        <taxon>Caenorhabditis</taxon>
    </lineage>
</organism>
<evidence type="ECO:0000313" key="2">
    <source>
        <dbReference type="Proteomes" id="UP000008281"/>
    </source>
</evidence>
<dbReference type="InterPro" id="IPR011001">
    <property type="entry name" value="Saposin-like"/>
</dbReference>
<dbReference type="OrthoDB" id="5850004at2759"/>
<accession>E3LUV4</accession>